<evidence type="ECO:0000313" key="3">
    <source>
        <dbReference type="Proteomes" id="UP000199608"/>
    </source>
</evidence>
<organism evidence="2 3">
    <name type="scientific">Desulfobacula phenolica</name>
    <dbReference type="NCBI Taxonomy" id="90732"/>
    <lineage>
        <taxon>Bacteria</taxon>
        <taxon>Pseudomonadati</taxon>
        <taxon>Thermodesulfobacteriota</taxon>
        <taxon>Desulfobacteria</taxon>
        <taxon>Desulfobacterales</taxon>
        <taxon>Desulfobacteraceae</taxon>
        <taxon>Desulfobacula</taxon>
    </lineage>
</organism>
<reference evidence="3" key="1">
    <citation type="submission" date="2016-10" db="EMBL/GenBank/DDBJ databases">
        <authorList>
            <person name="Varghese N."/>
            <person name="Submissions S."/>
        </authorList>
    </citation>
    <scope>NUCLEOTIDE SEQUENCE [LARGE SCALE GENOMIC DNA]</scope>
    <source>
        <strain evidence="3">DSM 3384</strain>
    </source>
</reference>
<protein>
    <submittedName>
        <fullName evidence="2">Uncharacterized protein</fullName>
    </submittedName>
</protein>
<evidence type="ECO:0000313" key="2">
    <source>
        <dbReference type="EMBL" id="SDT95550.1"/>
    </source>
</evidence>
<proteinExistence type="predicted"/>
<keyword evidence="3" id="KW-1185">Reference proteome</keyword>
<dbReference type="RefSeq" id="WP_092231531.1">
    <property type="nucleotide sequence ID" value="NZ_FNLL01000003.1"/>
</dbReference>
<name>A0A1H2EKE0_9BACT</name>
<dbReference type="AlphaFoldDB" id="A0A1H2EKE0"/>
<dbReference type="EMBL" id="FNLL01000003">
    <property type="protein sequence ID" value="SDT95550.1"/>
    <property type="molecule type" value="Genomic_DNA"/>
</dbReference>
<feature type="region of interest" description="Disordered" evidence="1">
    <location>
        <begin position="509"/>
        <end position="531"/>
    </location>
</feature>
<feature type="region of interest" description="Disordered" evidence="1">
    <location>
        <begin position="279"/>
        <end position="300"/>
    </location>
</feature>
<evidence type="ECO:0000256" key="1">
    <source>
        <dbReference type="SAM" id="MobiDB-lite"/>
    </source>
</evidence>
<gene>
    <name evidence="2" type="ORF">SAMN04487931_103183</name>
</gene>
<accession>A0A1H2EKE0</accession>
<sequence>MNSLTELKKIIQSLNKNITYEDISAFQKQVSQLELQQGKPPIVTSFLKMMRSLGKYLGSKKNNAHADSIPVLNSIVEKLDKITNDPNLEKDEINQILSKELQKYKSLQNKIASGSVFTDNELNDLKEAILAIDWEISEINLKNFEKIVTHLLSKSKNYKIQQTFLKIIHTTGRYIGILKADTPTDSISFLHSVFENLEKIVHTPDMALTDKKHLLETDIQRFYEIKQKFSNKKNQIHVRADNSDDDFIQPALSHIKQTGISALDDDTIPLITLPEQDESLQQKANRPDPDPLAPPTSTNKKISVAGSRDVMDDLFSIKESPADELLDAIHLLDVNESNPDQAMDMIDQTSDPQSDGIKNFTPRKINIEPIPEIGSRLDEFFSLDFSEDNGVVPDYQEDQTIELCTIEEDGPADGIVPFQYEDDSFEEHQHNTDTNAPLNHEPDIELLIRLKSVIENPEWLKDKSASMAIKQDISYLENRWQTNPEKTCLVQIIASLVTLLKNQEKTDQLKNEGKANASNKDFSDSHRKKPKGIWKKFKGMFTS</sequence>
<dbReference type="Proteomes" id="UP000199608">
    <property type="component" value="Unassembled WGS sequence"/>
</dbReference>